<protein>
    <submittedName>
        <fullName evidence="1">Uncharacterized protein</fullName>
    </submittedName>
</protein>
<name>B0T4J4_CAUSK</name>
<accession>B0T4J4</accession>
<dbReference type="AlphaFoldDB" id="B0T4J4"/>
<dbReference type="KEGG" id="cak:Caul_1817"/>
<dbReference type="HOGENOM" id="CLU_087546_0_0_5"/>
<proteinExistence type="predicted"/>
<organism evidence="1">
    <name type="scientific">Caulobacter sp. (strain K31)</name>
    <dbReference type="NCBI Taxonomy" id="366602"/>
    <lineage>
        <taxon>Bacteria</taxon>
        <taxon>Pseudomonadati</taxon>
        <taxon>Pseudomonadota</taxon>
        <taxon>Alphaproteobacteria</taxon>
        <taxon>Caulobacterales</taxon>
        <taxon>Caulobacteraceae</taxon>
        <taxon>Caulobacter</taxon>
    </lineage>
</organism>
<dbReference type="STRING" id="366602.Caul_1817"/>
<dbReference type="OrthoDB" id="661223at2"/>
<dbReference type="eggNOG" id="ENOG502ZC5H">
    <property type="taxonomic scope" value="Bacteria"/>
</dbReference>
<gene>
    <name evidence="1" type="ordered locus">Caul_1817</name>
</gene>
<evidence type="ECO:0000313" key="1">
    <source>
        <dbReference type="EMBL" id="ABZ70946.1"/>
    </source>
</evidence>
<sequence>MTTGYSNSPQVAKAALISMGGGNPVPRLIVLQYNPEQLTRTLVPVFEKTGDTPTGTDQLAGPPEETISLQARISAIDQLQANDPVAIGYGIHPQLATLELMLFPSSASIVADVAKMALGLLEVVPPDAPVTIFVWGTRRVLPVQMATYNVVETLHDPSLNPVDAEVTMDLKVLTYQDFTPTQTGFYIYLANLAQREVMSALGGVASASSLLASILKS</sequence>
<reference evidence="1" key="1">
    <citation type="submission" date="2008-01" db="EMBL/GenBank/DDBJ databases">
        <title>Complete sequence of chromosome of Caulobacter sp. K31.</title>
        <authorList>
            <consortium name="US DOE Joint Genome Institute"/>
            <person name="Copeland A."/>
            <person name="Lucas S."/>
            <person name="Lapidus A."/>
            <person name="Barry K."/>
            <person name="Glavina del Rio T."/>
            <person name="Dalin E."/>
            <person name="Tice H."/>
            <person name="Pitluck S."/>
            <person name="Bruce D."/>
            <person name="Goodwin L."/>
            <person name="Thompson L.S."/>
            <person name="Brettin T."/>
            <person name="Detter J.C."/>
            <person name="Han C."/>
            <person name="Schmutz J."/>
            <person name="Larimer F."/>
            <person name="Land M."/>
            <person name="Hauser L."/>
            <person name="Kyrpides N."/>
            <person name="Kim E."/>
            <person name="Stephens C."/>
            <person name="Richardson P."/>
        </authorList>
    </citation>
    <scope>NUCLEOTIDE SEQUENCE [LARGE SCALE GENOMIC DNA]</scope>
    <source>
        <strain evidence="1">K31</strain>
    </source>
</reference>
<dbReference type="EMBL" id="CP000927">
    <property type="protein sequence ID" value="ABZ70946.1"/>
    <property type="molecule type" value="Genomic_DNA"/>
</dbReference>